<evidence type="ECO:0008006" key="3">
    <source>
        <dbReference type="Google" id="ProtNLM"/>
    </source>
</evidence>
<sequence>MGYNLLDFRENIWLHMASILMSLLVLSKEYTRVGIVDPAYHDFASTEPKRKTTTGVRPVSGTFLIEKKTKVWKICDPLQTTKNYAIIQKSVESVEGVFNVGGELQYETVDLFKQKDGSSCGIWCIAVLEMLVSGATWSDNIYRLQPYLRIGYLHKVIGLLTAPE</sequence>
<dbReference type="OrthoDB" id="99812at2759"/>
<protein>
    <recommendedName>
        <fullName evidence="3">Ubiquitin-like protease family profile domain-containing protein</fullName>
    </recommendedName>
</protein>
<dbReference type="STRING" id="4795.A0A225X2B0"/>
<accession>A0A225X2B0</accession>
<dbReference type="EMBL" id="NBNE01000061">
    <property type="protein sequence ID" value="OWZ23467.1"/>
    <property type="molecule type" value="Genomic_DNA"/>
</dbReference>
<evidence type="ECO:0000313" key="2">
    <source>
        <dbReference type="Proteomes" id="UP000198211"/>
    </source>
</evidence>
<comment type="caution">
    <text evidence="1">The sequence shown here is derived from an EMBL/GenBank/DDBJ whole genome shotgun (WGS) entry which is preliminary data.</text>
</comment>
<gene>
    <name evidence="1" type="ORF">PHMEG_0001634</name>
</gene>
<name>A0A225X2B0_9STRA</name>
<organism evidence="1 2">
    <name type="scientific">Phytophthora megakarya</name>
    <dbReference type="NCBI Taxonomy" id="4795"/>
    <lineage>
        <taxon>Eukaryota</taxon>
        <taxon>Sar</taxon>
        <taxon>Stramenopiles</taxon>
        <taxon>Oomycota</taxon>
        <taxon>Peronosporomycetes</taxon>
        <taxon>Peronosporales</taxon>
        <taxon>Peronosporaceae</taxon>
        <taxon>Phytophthora</taxon>
    </lineage>
</organism>
<keyword evidence="2" id="KW-1185">Reference proteome</keyword>
<dbReference type="AlphaFoldDB" id="A0A225X2B0"/>
<proteinExistence type="predicted"/>
<reference evidence="2" key="1">
    <citation type="submission" date="2017-03" db="EMBL/GenBank/DDBJ databases">
        <title>Phytopthora megakarya and P. palmivora, two closely related causual agents of cacao black pod achieved similar genome size and gene model numbers by different mechanisms.</title>
        <authorList>
            <person name="Ali S."/>
            <person name="Shao J."/>
            <person name="Larry D.J."/>
            <person name="Kronmiller B."/>
            <person name="Shen D."/>
            <person name="Strem M.D."/>
            <person name="Melnick R.L."/>
            <person name="Guiltinan M.J."/>
            <person name="Tyler B.M."/>
            <person name="Meinhardt L.W."/>
            <person name="Bailey B.A."/>
        </authorList>
    </citation>
    <scope>NUCLEOTIDE SEQUENCE [LARGE SCALE GENOMIC DNA]</scope>
    <source>
        <strain evidence="2">zdho120</strain>
    </source>
</reference>
<dbReference type="Proteomes" id="UP000198211">
    <property type="component" value="Unassembled WGS sequence"/>
</dbReference>
<evidence type="ECO:0000313" key="1">
    <source>
        <dbReference type="EMBL" id="OWZ23467.1"/>
    </source>
</evidence>